<gene>
    <name evidence="5" type="ORF">SAMN05192548_103643</name>
</gene>
<feature type="domain" description="Glycosyltransferase 2-like" evidence="4">
    <location>
        <begin position="34"/>
        <end position="162"/>
    </location>
</feature>
<evidence type="ECO:0000256" key="3">
    <source>
        <dbReference type="ARBA" id="ARBA00022679"/>
    </source>
</evidence>
<dbReference type="InterPro" id="IPR029044">
    <property type="entry name" value="Nucleotide-diphossugar_trans"/>
</dbReference>
<feature type="domain" description="Glycosyltransferase 2-like" evidence="4">
    <location>
        <begin position="339"/>
        <end position="474"/>
    </location>
</feature>
<evidence type="ECO:0000256" key="1">
    <source>
        <dbReference type="ARBA" id="ARBA00006739"/>
    </source>
</evidence>
<evidence type="ECO:0000313" key="5">
    <source>
        <dbReference type="EMBL" id="SHK75227.1"/>
    </source>
</evidence>
<protein>
    <submittedName>
        <fullName evidence="5">Glycosyltransferase, GT2 family</fullName>
    </submittedName>
</protein>
<dbReference type="PANTHER" id="PTHR43179">
    <property type="entry name" value="RHAMNOSYLTRANSFERASE WBBL"/>
    <property type="match status" value="1"/>
</dbReference>
<accession>A0A1M6V134</accession>
<proteinExistence type="inferred from homology"/>
<reference evidence="5 6" key="1">
    <citation type="submission" date="2016-11" db="EMBL/GenBank/DDBJ databases">
        <authorList>
            <person name="Jaros S."/>
            <person name="Januszkiewicz K."/>
            <person name="Wedrychowicz H."/>
        </authorList>
    </citation>
    <scope>NUCLEOTIDE SEQUENCE [LARGE SCALE GENOMIC DNA]</scope>
    <source>
        <strain evidence="5 6">LMG 20594</strain>
    </source>
</reference>
<dbReference type="SUPFAM" id="SSF53448">
    <property type="entry name" value="Nucleotide-diphospho-sugar transferases"/>
    <property type="match status" value="2"/>
</dbReference>
<organism evidence="5 6">
    <name type="scientific">Paraburkholderia terricola</name>
    <dbReference type="NCBI Taxonomy" id="169427"/>
    <lineage>
        <taxon>Bacteria</taxon>
        <taxon>Pseudomonadati</taxon>
        <taxon>Pseudomonadota</taxon>
        <taxon>Betaproteobacteria</taxon>
        <taxon>Burkholderiales</taxon>
        <taxon>Burkholderiaceae</taxon>
        <taxon>Paraburkholderia</taxon>
    </lineage>
</organism>
<dbReference type="OrthoDB" id="9771846at2"/>
<evidence type="ECO:0000256" key="2">
    <source>
        <dbReference type="ARBA" id="ARBA00022676"/>
    </source>
</evidence>
<dbReference type="Proteomes" id="UP000184395">
    <property type="component" value="Unassembled WGS sequence"/>
</dbReference>
<dbReference type="GO" id="GO:0016757">
    <property type="term" value="F:glycosyltransferase activity"/>
    <property type="evidence" value="ECO:0007669"/>
    <property type="project" value="UniProtKB-KW"/>
</dbReference>
<dbReference type="PANTHER" id="PTHR43179:SF12">
    <property type="entry name" value="GALACTOFURANOSYLTRANSFERASE GLFT2"/>
    <property type="match status" value="1"/>
</dbReference>
<dbReference type="AlphaFoldDB" id="A0A1M6V134"/>
<dbReference type="Gene3D" id="3.90.550.10">
    <property type="entry name" value="Spore Coat Polysaccharide Biosynthesis Protein SpsA, Chain A"/>
    <property type="match status" value="2"/>
</dbReference>
<dbReference type="CDD" id="cd04186">
    <property type="entry name" value="GT_2_like_c"/>
    <property type="match status" value="1"/>
</dbReference>
<dbReference type="STRING" id="169427.SAMN05192548_103643"/>
<keyword evidence="3 5" id="KW-0808">Transferase</keyword>
<dbReference type="InterPro" id="IPR001173">
    <property type="entry name" value="Glyco_trans_2-like"/>
</dbReference>
<keyword evidence="2" id="KW-0328">Glycosyltransferase</keyword>
<dbReference type="EMBL" id="FRAB01000036">
    <property type="protein sequence ID" value="SHK75227.1"/>
    <property type="molecule type" value="Genomic_DNA"/>
</dbReference>
<sequence>MSVTAIDPALEGSLADAWLATGQAVDISLVVYRNTVEEVERLLDSIARQTIAARLLSHVRIRNNDRALAEQWETLAMRRNASPSSGVSVSVTHSDENLGFGRAHNANIALSDAPFVLVLNPDLELFPDALEELLAEVESNTKVAAWEMRQTPFEHPKDYDPSLLTTSWVSGAAVLFRRDAFDAVGGFDERIFLYGEDVDLSWRLRASGYALKYVPRAAVVHWTYATGGEVKPAQIFNGIYASLCLRARFGTWRDIAAGLGLSLVELSGIRKLPRGRRATLDSLRRFARSLNYFRSSGATWRERGFRGEFLLWNYGRRRLGTFHRFATAPLAKDAWPLVSVIVRTHARADLLRYALLSIAHQTYPNIEAVVVEDGAPTAQAMIEAEFTPRLAIRYEATGEPVGRSAAGNRALAMARGAWLCFLDDDDQLYADHIEVLMTAAAEHGVNAAYGAADFVPSTVRHDAQGHLVIEEGEPYTHFRPFSQIAMWQENLVTIQSVVFKRELYERHGGFDESMDQLEDWLLWTRYALDGDFHAVRKTTSRARVPQSHGLAATRQHKLHQSYERAVEKQKSMRITLSPRDVVAMVDEQARSQSLLYISRRSARRFAAKYPILTRVFGSQSRLSFVLRTVSRRLHQLRQK</sequence>
<evidence type="ECO:0000259" key="4">
    <source>
        <dbReference type="Pfam" id="PF00535"/>
    </source>
</evidence>
<dbReference type="Pfam" id="PF00535">
    <property type="entry name" value="Glycos_transf_2"/>
    <property type="match status" value="2"/>
</dbReference>
<comment type="similarity">
    <text evidence="1">Belongs to the glycosyltransferase 2 family.</text>
</comment>
<name>A0A1M6V134_9BURK</name>
<evidence type="ECO:0000313" key="6">
    <source>
        <dbReference type="Proteomes" id="UP000184395"/>
    </source>
</evidence>